<proteinExistence type="predicted"/>
<evidence type="ECO:0000256" key="2">
    <source>
        <dbReference type="SAM" id="SignalP"/>
    </source>
</evidence>
<evidence type="ECO:0000256" key="1">
    <source>
        <dbReference type="SAM" id="MobiDB-lite"/>
    </source>
</evidence>
<evidence type="ECO:0000313" key="3">
    <source>
        <dbReference type="EMBL" id="SLM48554.1"/>
    </source>
</evidence>
<evidence type="ECO:0000313" key="4">
    <source>
        <dbReference type="Proteomes" id="UP000192042"/>
    </source>
</evidence>
<name>A0A1W1I6E3_9BACT</name>
<reference evidence="3 4" key="1">
    <citation type="submission" date="2017-03" db="EMBL/GenBank/DDBJ databases">
        <authorList>
            <person name="Afonso C.L."/>
            <person name="Miller P.J."/>
            <person name="Scott M.A."/>
            <person name="Spackman E."/>
            <person name="Goraichik I."/>
            <person name="Dimitrov K.M."/>
            <person name="Suarez D.L."/>
            <person name="Swayne D.E."/>
        </authorList>
    </citation>
    <scope>NUCLEOTIDE SEQUENCE [LARGE SCALE GENOMIC DNA]</scope>
    <source>
        <strain evidence="3">Genome sequencing of Nitrospira japonica strain NJ11</strain>
    </source>
</reference>
<dbReference type="STRING" id="1325564.NSJP_2382"/>
<dbReference type="EMBL" id="LT828648">
    <property type="protein sequence ID" value="SLM48554.1"/>
    <property type="molecule type" value="Genomic_DNA"/>
</dbReference>
<dbReference type="AlphaFoldDB" id="A0A1W1I6E3"/>
<dbReference type="SUPFAM" id="SSF56935">
    <property type="entry name" value="Porins"/>
    <property type="match status" value="1"/>
</dbReference>
<feature type="chain" id="PRO_5012484081" description="Porin" evidence="2">
    <location>
        <begin position="31"/>
        <end position="496"/>
    </location>
</feature>
<gene>
    <name evidence="3" type="ORF">NSJP_2382</name>
</gene>
<protein>
    <recommendedName>
        <fullName evidence="5">Porin</fullName>
    </recommendedName>
</protein>
<dbReference type="KEGG" id="nja:NSJP_2382"/>
<dbReference type="Proteomes" id="UP000192042">
    <property type="component" value="Chromosome I"/>
</dbReference>
<feature type="signal peptide" evidence="2">
    <location>
        <begin position="1"/>
        <end position="30"/>
    </location>
</feature>
<feature type="region of interest" description="Disordered" evidence="1">
    <location>
        <begin position="34"/>
        <end position="83"/>
    </location>
</feature>
<accession>A0A1W1I6E3</accession>
<keyword evidence="4" id="KW-1185">Reference proteome</keyword>
<keyword evidence="2" id="KW-0732">Signal</keyword>
<evidence type="ECO:0008006" key="5">
    <source>
        <dbReference type="Google" id="ProtNLM"/>
    </source>
</evidence>
<organism evidence="3 4">
    <name type="scientific">Nitrospira japonica</name>
    <dbReference type="NCBI Taxonomy" id="1325564"/>
    <lineage>
        <taxon>Bacteria</taxon>
        <taxon>Pseudomonadati</taxon>
        <taxon>Nitrospirota</taxon>
        <taxon>Nitrospiria</taxon>
        <taxon>Nitrospirales</taxon>
        <taxon>Nitrospiraceae</taxon>
        <taxon>Nitrospira</taxon>
    </lineage>
</organism>
<sequence>MKGGRKRHHVLGSIGVAVVTLALFSAVASAAEAQSAGESTGAGRKSREMQSPPASSEPSMGNEEGQSAGESTGGGRLSRETQTPPAVICGGCVTHTHDAQAKGSIVPYGRIELDGIYSTRNTNPLDPGQFNGYATAAGKSSNSSSTFNPRYSVFGLRADRTDGANVITGVVETDFYSQTDNAGNISPRLRLAFARYSPNNSRTSVTAGMDWTPVMGLHPNLVDFSIMGYNGNLWQRLPQVTVRHQFSEHIDALVTVFRFERGLSAIQPQTQRRPFTGNGVGGVPPVSCNNPTGNFACSENAFNDPVQMPYTGTRFGYNGTGKLQGMMVAVSGAYRWYRSAPTALVGGIPSGQDINSYVIGGELVVPITRQLKFSGEIAYGQALGVEFFRFGQDRNLGTGKPIRTTVGWGEIDYAHDKDTTFIAGYGFDNPLNSDLKGDVAGPDTQYLLNHRTYVTAVRHIWSDFYMSFEWNHLMTEWSTNERFAGDNFMLSTWYNF</sequence>
<feature type="compositionally biased region" description="Polar residues" evidence="1">
    <location>
        <begin position="52"/>
        <end position="70"/>
    </location>
</feature>